<proteinExistence type="predicted"/>
<dbReference type="Proteomes" id="UP000177039">
    <property type="component" value="Unassembled WGS sequence"/>
</dbReference>
<sequence>MPKALRKYVNINPEILGGTPVIAGTRITVARVVSLIKQGHTPSDLQKDYPWVDAKKIQYVIAYLMKAGLDAFEKTYKTSASSR</sequence>
<dbReference type="Pfam" id="PF04255">
    <property type="entry name" value="DUF433"/>
    <property type="match status" value="1"/>
</dbReference>
<dbReference type="InterPro" id="IPR009057">
    <property type="entry name" value="Homeodomain-like_sf"/>
</dbReference>
<dbReference type="SUPFAM" id="SSF46689">
    <property type="entry name" value="Homeodomain-like"/>
    <property type="match status" value="1"/>
</dbReference>
<accession>A0A1F5H5E4</accession>
<dbReference type="Gene3D" id="1.10.10.10">
    <property type="entry name" value="Winged helix-like DNA-binding domain superfamily/Winged helix DNA-binding domain"/>
    <property type="match status" value="1"/>
</dbReference>
<dbReference type="PANTHER" id="PTHR34849:SF3">
    <property type="entry name" value="SSR2962 PROTEIN"/>
    <property type="match status" value="1"/>
</dbReference>
<protein>
    <recommendedName>
        <fullName evidence="3">Antitoxin</fullName>
    </recommendedName>
</protein>
<organism evidence="1 2">
    <name type="scientific">Candidatus Curtissbacteria bacterium RIFCSPLOWO2_01_FULL_42_50</name>
    <dbReference type="NCBI Taxonomy" id="1797730"/>
    <lineage>
        <taxon>Bacteria</taxon>
        <taxon>Candidatus Curtissiibacteriota</taxon>
    </lineage>
</organism>
<name>A0A1F5H5E4_9BACT</name>
<dbReference type="InterPro" id="IPR007367">
    <property type="entry name" value="DUF433"/>
</dbReference>
<dbReference type="AlphaFoldDB" id="A0A1F5H5E4"/>
<dbReference type="EMBL" id="MFBT01000020">
    <property type="protein sequence ID" value="OGD99265.1"/>
    <property type="molecule type" value="Genomic_DNA"/>
</dbReference>
<comment type="caution">
    <text evidence="1">The sequence shown here is derived from an EMBL/GenBank/DDBJ whole genome shotgun (WGS) entry which is preliminary data.</text>
</comment>
<evidence type="ECO:0008006" key="3">
    <source>
        <dbReference type="Google" id="ProtNLM"/>
    </source>
</evidence>
<evidence type="ECO:0000313" key="1">
    <source>
        <dbReference type="EMBL" id="OGD99265.1"/>
    </source>
</evidence>
<dbReference type="InterPro" id="IPR036388">
    <property type="entry name" value="WH-like_DNA-bd_sf"/>
</dbReference>
<evidence type="ECO:0000313" key="2">
    <source>
        <dbReference type="Proteomes" id="UP000177039"/>
    </source>
</evidence>
<dbReference type="PANTHER" id="PTHR34849">
    <property type="entry name" value="SSL5025 PROTEIN"/>
    <property type="match status" value="1"/>
</dbReference>
<gene>
    <name evidence="1" type="ORF">A3B54_04015</name>
</gene>
<reference evidence="1 2" key="1">
    <citation type="journal article" date="2016" name="Nat. Commun.">
        <title>Thousands of microbial genomes shed light on interconnected biogeochemical processes in an aquifer system.</title>
        <authorList>
            <person name="Anantharaman K."/>
            <person name="Brown C.T."/>
            <person name="Hug L.A."/>
            <person name="Sharon I."/>
            <person name="Castelle C.J."/>
            <person name="Probst A.J."/>
            <person name="Thomas B.C."/>
            <person name="Singh A."/>
            <person name="Wilkins M.J."/>
            <person name="Karaoz U."/>
            <person name="Brodie E.L."/>
            <person name="Williams K.H."/>
            <person name="Hubbard S.S."/>
            <person name="Banfield J.F."/>
        </authorList>
    </citation>
    <scope>NUCLEOTIDE SEQUENCE [LARGE SCALE GENOMIC DNA]</scope>
</reference>